<dbReference type="PROSITE" id="PS50994">
    <property type="entry name" value="INTEGRASE"/>
    <property type="match status" value="1"/>
</dbReference>
<feature type="region of interest" description="Disordered" evidence="3">
    <location>
        <begin position="1423"/>
        <end position="1468"/>
    </location>
</feature>
<evidence type="ECO:0000313" key="6">
    <source>
        <dbReference type="EMBL" id="GEU90183.1"/>
    </source>
</evidence>
<keyword evidence="2" id="KW-0175">Coiled coil</keyword>
<comment type="caution">
    <text evidence="6">The sequence shown here is derived from an EMBL/GenBank/DDBJ whole genome shotgun (WGS) entry which is preliminary data.</text>
</comment>
<proteinExistence type="predicted"/>
<dbReference type="InterPro" id="IPR043128">
    <property type="entry name" value="Rev_trsase/Diguanyl_cyclase"/>
</dbReference>
<evidence type="ECO:0000259" key="5">
    <source>
        <dbReference type="PROSITE" id="PS50994"/>
    </source>
</evidence>
<dbReference type="Gene3D" id="3.10.10.10">
    <property type="entry name" value="HIV Type 1 Reverse Transcriptase, subunit A, domain 1"/>
    <property type="match status" value="1"/>
</dbReference>
<dbReference type="Pfam" id="PF25597">
    <property type="entry name" value="SH3_retrovirus"/>
    <property type="match status" value="1"/>
</dbReference>
<name>A0A6L2NVG9_TANCI</name>
<accession>A0A6L2NVG9</accession>
<dbReference type="InterPro" id="IPR012337">
    <property type="entry name" value="RNaseH-like_sf"/>
</dbReference>
<dbReference type="Gene3D" id="3.30.420.10">
    <property type="entry name" value="Ribonuclease H-like superfamily/Ribonuclease H"/>
    <property type="match status" value="1"/>
</dbReference>
<feature type="region of interest" description="Disordered" evidence="3">
    <location>
        <begin position="2732"/>
        <end position="2760"/>
    </location>
</feature>
<dbReference type="InterPro" id="IPR057670">
    <property type="entry name" value="SH3_retrovirus"/>
</dbReference>
<dbReference type="Pfam" id="PF14223">
    <property type="entry name" value="Retrotran_gag_2"/>
    <property type="match status" value="1"/>
</dbReference>
<feature type="coiled-coil region" evidence="2">
    <location>
        <begin position="649"/>
        <end position="690"/>
    </location>
</feature>
<dbReference type="InterPro" id="IPR032567">
    <property type="entry name" value="RTL1-rel"/>
</dbReference>
<dbReference type="GO" id="GO:0003676">
    <property type="term" value="F:nucleic acid binding"/>
    <property type="evidence" value="ECO:0007669"/>
    <property type="project" value="InterPro"/>
</dbReference>
<feature type="domain" description="Integrase catalytic" evidence="5">
    <location>
        <begin position="888"/>
        <end position="1062"/>
    </location>
</feature>
<keyword evidence="1" id="KW-0862">Zinc</keyword>
<dbReference type="Gene3D" id="4.10.60.10">
    <property type="entry name" value="Zinc finger, CCHC-type"/>
    <property type="match status" value="2"/>
</dbReference>
<dbReference type="EMBL" id="BKCJ010010128">
    <property type="protein sequence ID" value="GEU90183.1"/>
    <property type="molecule type" value="Genomic_DNA"/>
</dbReference>
<gene>
    <name evidence="6" type="ORF">Tci_062161</name>
</gene>
<dbReference type="Gene3D" id="2.40.70.10">
    <property type="entry name" value="Acid Proteases"/>
    <property type="match status" value="1"/>
</dbReference>
<reference evidence="6" key="1">
    <citation type="journal article" date="2019" name="Sci. Rep.">
        <title>Draft genome of Tanacetum cinerariifolium, the natural source of mosquito coil.</title>
        <authorList>
            <person name="Yamashiro T."/>
            <person name="Shiraishi A."/>
            <person name="Satake H."/>
            <person name="Nakayama K."/>
        </authorList>
    </citation>
    <scope>NUCLEOTIDE SEQUENCE</scope>
</reference>
<dbReference type="Pfam" id="PF00665">
    <property type="entry name" value="rve"/>
    <property type="match status" value="1"/>
</dbReference>
<dbReference type="SUPFAM" id="SSF56672">
    <property type="entry name" value="DNA/RNA polymerases"/>
    <property type="match status" value="1"/>
</dbReference>
<dbReference type="InterPro" id="IPR021109">
    <property type="entry name" value="Peptidase_aspartic_dom_sf"/>
</dbReference>
<keyword evidence="1" id="KW-0479">Metal-binding</keyword>
<dbReference type="GO" id="GO:0015074">
    <property type="term" value="P:DNA integration"/>
    <property type="evidence" value="ECO:0007669"/>
    <property type="project" value="InterPro"/>
</dbReference>
<dbReference type="Pfam" id="PF08284">
    <property type="entry name" value="RVP_2"/>
    <property type="match status" value="1"/>
</dbReference>
<dbReference type="SUPFAM" id="SSF53098">
    <property type="entry name" value="Ribonuclease H-like"/>
    <property type="match status" value="1"/>
</dbReference>
<dbReference type="PANTHER" id="PTHR15503">
    <property type="entry name" value="LDOC1 RELATED"/>
    <property type="match status" value="1"/>
</dbReference>
<evidence type="ECO:0000256" key="3">
    <source>
        <dbReference type="SAM" id="MobiDB-lite"/>
    </source>
</evidence>
<dbReference type="InterPro" id="IPR001584">
    <property type="entry name" value="Integrase_cat-core"/>
</dbReference>
<feature type="region of interest" description="Disordered" evidence="3">
    <location>
        <begin position="2137"/>
        <end position="2167"/>
    </location>
</feature>
<dbReference type="InterPro" id="IPR043502">
    <property type="entry name" value="DNA/RNA_pol_sf"/>
</dbReference>
<dbReference type="PROSITE" id="PS50158">
    <property type="entry name" value="ZF_CCHC"/>
    <property type="match status" value="2"/>
</dbReference>
<dbReference type="GO" id="GO:0008270">
    <property type="term" value="F:zinc ion binding"/>
    <property type="evidence" value="ECO:0007669"/>
    <property type="project" value="UniProtKB-KW"/>
</dbReference>
<feature type="domain" description="CCHC-type" evidence="4">
    <location>
        <begin position="1747"/>
        <end position="1760"/>
    </location>
</feature>
<organism evidence="6">
    <name type="scientific">Tanacetum cinerariifolium</name>
    <name type="common">Dalmatian daisy</name>
    <name type="synonym">Chrysanthemum cinerariifolium</name>
    <dbReference type="NCBI Taxonomy" id="118510"/>
    <lineage>
        <taxon>Eukaryota</taxon>
        <taxon>Viridiplantae</taxon>
        <taxon>Streptophyta</taxon>
        <taxon>Embryophyta</taxon>
        <taxon>Tracheophyta</taxon>
        <taxon>Spermatophyta</taxon>
        <taxon>Magnoliopsida</taxon>
        <taxon>eudicotyledons</taxon>
        <taxon>Gunneridae</taxon>
        <taxon>Pentapetalae</taxon>
        <taxon>asterids</taxon>
        <taxon>campanulids</taxon>
        <taxon>Asterales</taxon>
        <taxon>Asteraceae</taxon>
        <taxon>Asteroideae</taxon>
        <taxon>Anthemideae</taxon>
        <taxon>Anthemidinae</taxon>
        <taxon>Tanacetum</taxon>
    </lineage>
</organism>
<dbReference type="InterPro" id="IPR036397">
    <property type="entry name" value="RNaseH_sf"/>
</dbReference>
<feature type="domain" description="CCHC-type" evidence="4">
    <location>
        <begin position="516"/>
        <end position="532"/>
    </location>
</feature>
<keyword evidence="6" id="KW-0808">Transferase</keyword>
<feature type="compositionally biased region" description="Low complexity" evidence="3">
    <location>
        <begin position="1431"/>
        <end position="1443"/>
    </location>
</feature>
<dbReference type="SMART" id="SM00343">
    <property type="entry name" value="ZnF_C2HC"/>
    <property type="match status" value="2"/>
</dbReference>
<feature type="compositionally biased region" description="Polar residues" evidence="3">
    <location>
        <begin position="477"/>
        <end position="488"/>
    </location>
</feature>
<dbReference type="CDD" id="cd09272">
    <property type="entry name" value="RNase_HI_RT_Ty1"/>
    <property type="match status" value="2"/>
</dbReference>
<dbReference type="GO" id="GO:0003964">
    <property type="term" value="F:RNA-directed DNA polymerase activity"/>
    <property type="evidence" value="ECO:0007669"/>
    <property type="project" value="UniProtKB-KW"/>
</dbReference>
<feature type="compositionally biased region" description="Basic and acidic residues" evidence="3">
    <location>
        <begin position="489"/>
        <end position="507"/>
    </location>
</feature>
<feature type="region of interest" description="Disordered" evidence="3">
    <location>
        <begin position="470"/>
        <end position="507"/>
    </location>
</feature>
<dbReference type="Gene3D" id="3.30.70.270">
    <property type="match status" value="1"/>
</dbReference>
<evidence type="ECO:0000259" key="4">
    <source>
        <dbReference type="PROSITE" id="PS50158"/>
    </source>
</evidence>
<feature type="region of interest" description="Disordered" evidence="3">
    <location>
        <begin position="2563"/>
        <end position="2582"/>
    </location>
</feature>
<dbReference type="SUPFAM" id="SSF57756">
    <property type="entry name" value="Retrovirus zinc finger-like domains"/>
    <property type="match status" value="2"/>
</dbReference>
<evidence type="ECO:0000256" key="1">
    <source>
        <dbReference type="PROSITE-ProRule" id="PRU00047"/>
    </source>
</evidence>
<dbReference type="InterPro" id="IPR001878">
    <property type="entry name" value="Znf_CCHC"/>
</dbReference>
<dbReference type="CDD" id="cd00303">
    <property type="entry name" value="retropepsin_like"/>
    <property type="match status" value="1"/>
</dbReference>
<dbReference type="PANTHER" id="PTHR15503:SF45">
    <property type="entry name" value="RNA-DIRECTED DNA POLYMERASE HOMOLOG"/>
    <property type="match status" value="1"/>
</dbReference>
<evidence type="ECO:0000256" key="2">
    <source>
        <dbReference type="SAM" id="Coils"/>
    </source>
</evidence>
<feature type="coiled-coil region" evidence="2">
    <location>
        <begin position="3286"/>
        <end position="3362"/>
    </location>
</feature>
<dbReference type="Pfam" id="PF00098">
    <property type="entry name" value="zf-CCHC"/>
    <property type="match status" value="1"/>
</dbReference>
<sequence>MPETFKSYAATLTEKHGYIGNRPLCQRCTLPHTGPYTIRCQVYNKCSKTNINANGRTYLLRDKNAHQDPNVVSDTTYNIEMTDGNLISTNTVIQGCTLSLLNQPFETDLMPIKLDSFDVVIGMDWLSKYHAKIICDEKVVHIPIKDETLIIRAQVMEKKSDEKRLENIPIVREFPDVFPKELPGLPPVRRVEFQIDLIPRAAPIARAPYRLAPSKMQELSNQLQELADRGFIRPSTSPWGALVLFVKKKDGSFRMCINYSELNKLTVKNRYPLPRIDDLFDHFKSFFGFLIQDKMSRDVITVGSTMRIPLLCRGEYSQWREQFMNYLEEQTDGEAMINSIQNGDQPLPVTTEEKKTRKINRLARSLLIQGVQNDIYSLIDSNETAKDLWDALERRMRGSEYGEQDRKAAILYEYETFKATEGEQLLNTYLRYLQQNQSDVNDALGYKKKAVVVTSDPLALVTGKTKVSKHKEKVKVQTESEGTSSSANKKPEYVKSVEKKVDKKDDEKKRDMSKVKCYNCKKEGHFAKDCKKTKEINANMVFMAQIKKVLSDSDESSSSTKETIDEVAYYTSEFKSESEFETSEYCDNSTNYGLFVNDNDDQEIFHDAIESNSENFIENHIDFQKDYDKSEVDHNDSEEKENLVYKRKIDEQEILFEKMSRQLVEMNNNVLRLQEKILEKEMKISELEECVFGLGYTPMFFIHSDEALEIEKFKRARENKIEFAYDYGNLNASYVNEKIKFPDLDTFISVRRHKQSSVIWKQKGSSNTSNVDLSSVSHLKLNKDVKRYSRKDLLSCNNCHLRETSSAYVCNDAINVSCNSRLYDSFDENNLFIFDDESVRISPVSKMSFRKKPRDSLNIVQICLWIIDSGCLKHMTDNHALLTNFVKKFLGTVRFGNNDFVVIAGYGDVVIGSMTIKKRYVLVLVDDYSRYTWVFFFHSKDEALDVIISFIKKTQVNLQLQVQRVRTDNGTEFKNKTLAKFFDDVGITQQFSAARTPQQNGVVERRNRNLVEAARTMLSFANLPLFLWAEAIATAYFKQNHVDIIFSMTMRMLESSRQRGILECLLDIQKSLLLLEFTTNELVRFMRANGQSSNPSVSQVSETSKKDLEDLFQKLYDDYFDSSKIMKSSTKNVETSNVEIPLNEEEVFYESSESFQEESSSSSLNDDVQQSSEEVETVFLNGISKEEVHVDQPSVPTPMVEQAKLKLHLVGKPVDHTAYRSMIGSLMYVTLSRPDIMFATCMYARYQENPNEHHVSAVKRIFSYLKGTINLGFWYPKYFGIDLTAYFDTDHAGCHLDRKTESKYVAVSSCCAQVLWMRTQLTDYGFFYDKVPIYCDSKSAIVILCNPVQYTHTKHIDVRTGIDLPQSLPSYLGILSLGKICRIRHEEEIDVLEYQILTREIVPTLKPLEETIRENVFCRGKDRGTRRGLHSTSSSTFDQPSSSHLNDDDDDRNDEGTSRASTLSPIPEIINRQAQIRDEYRGGLRSIEKGLRNLWGNNKKPSNPQPLQSHTSLDIILSLSPITHLDHIHDTPSPPSPPQPQPPIMGHPIYYNYHGSTCICCFHNRTLLLTLRDEMNIIFAHLEYLLTTEIIENGNASIVTKLVDGKETIILSTTVEEKEQRREKLKARSTLLMALPNEHQLKFNSYKDAKSLMQEIENRFGGNVATKKTQKNLLKQKYENSDASSIEGVTTANTQGATDSSTTVENLSDANIAMLIMRARRFLKNTRRKLDMANKERIIFDKSKVMCYNCHKRGHFARECWALRNQDSKNRKPTRRTVPVEETTSNALVSKCDGFGYDWSDQVEEGPTNLALMAYSLTSLSSSTNSKVSNDSNCYSSCLEYVKDLKEQNEQLVKDLRTARGNQVNAVKASTYWVWRPKHKVLDHVSRNNGASITLKKFDYVDAQGRSKLVMAWVPKRNYFSYYYVQGNPQQDLKDKGVIDSGFSRHMIGTRSYLTDYEEIDKGFVAYGGNSKGGKITGKGKIRTDFKLTDESYVLLKVPKKDNMYSVDLNNVVPQRGRKPALSFMRPFGYPATILNTIDHLGKFDEKADEGFFVGYFSNSKAFRVFNIRTKIVEENLHVKFSENTPNIAGSRPNWLFDIDALTKLVNYKQVVARNQSNGSAGTKGCDNVGKTRVEIEEKKDAEDPENNDNKVPSTEEPRVNQENDVNVNSTNNINYVSLTDNVAGIKDNVVDKNIVYGCTNDLNIPDLEEIDRFGDAEDDDLVADINNLDTYFQVSLVPTTKIHKDHHLNQVIGDVQSTIQTSSMPKNLEEYGFVGFEDPDFPDRVYKVEKILYGLHQAPKACDYAGASLDRKSTTEGCQFLGCMLISWQCKKQTMVANSTTKVEYVAASSCCGQVLWIQNQLLDYGYNFMQTKIHIDNESTICIAYTYYYQLKVNAVRHKLTTFIDVNVVEGFEQIIDFLNDNPFKYAITVNSTVYTSCIKQFWATAKAKNINEEAQIHAKVDGKKVIISEATNRRDLKFEDEGGVDCLSNKVIFEQLTLMGFVQVFLNNQLEEMANHTRIYVSPSHTKKIFENMKRVGKDCSERVTPLFPTMMVQAQEELGEDSFTKEESVDEEDASKQGRISDIDANQDIYLVNVHIDEDIFSINYQDGTSMFDADKDLQSEEVVVEEVDAASIATTVTAAATTTVTVDATTAVSFDELTMAQALMKIKTSRPNAEEIVMQDPTKVDTNYELAQRLQGEEQEQLIVAEKAMTRINNFVDFRSELVEESSKKTKESSLKRAGDELEQESAKKPKVNDDQEAAELKRCLEIVSNDRDEVTIDATPLSSKSPTIMDYKIYKERRKMYFQIIRADEDNIWKNQQGLVKVLNWKLFDSCKVYFVTMQIVLYYLLVEKMYLLTKNTLHQMWNDVRLQIDYECEMAYDLLRLELRLKREAAERAFEAQSEKDRTLMRLEELRFLATSTKDLDDDDAYWIKKQKRLIKNKMRNDLGNEDDEDEGFYENKEVNDVVWCYDKENSVGVGVGVMLMLIDCLIVRPIAATLGTGSTIPRLMTIHMEIHVDERVFPPAVDWRTNAPKDGMPAADMDLFNLIRAPNPTKVKVGSRPRAPHEIPLLTLAAPCVIEMDEPAATDSSGVSSIKKRSRLDFAHEVGASDQGAAAPEIPLSEDVPATVASGAGQAEETATMDYADPQPLGSSHGGKSLAAIRLGLASTVAPEDAPMGVSDPDPLSVTDAPSHHLTDVAQSSQVIAAAGDPGFENASSPVEVGSSGGVYRPEWGINNGSLLDTPEACQDLVDHAAPPGYFSELRHMRNEEFFGQYNINLAWQVARRDQRIQARELEIKNLEARLETEAEMKKVAEDKSAGLIKELEDLRARLSDLQVGNEHLSQQVATLQEQVSGKEKLKASFEEFKRYEDEWVEQRCAELDARLDALSIDFDEELYPHMLTAIACCRWVIGHGLRLTMMKCAESLEMRQAFADVVSSGVAKGMSEGLKHGVGHGQAQLKVESIEAYDSEAEAKFIAALQSLKDLKYPLLDQSEGLKDAPMDVIMAALYLESDTGGMPHSIYTTSAPASVSSPSSCIRRSDDVPVSVPMVVPQGLALLLVDAATQTDLEDT</sequence>
<dbReference type="GO" id="GO:0004190">
    <property type="term" value="F:aspartic-type endopeptidase activity"/>
    <property type="evidence" value="ECO:0007669"/>
    <property type="project" value="UniProtKB-KW"/>
</dbReference>
<keyword evidence="6" id="KW-0548">Nucleotidyltransferase</keyword>
<keyword evidence="1" id="KW-0863">Zinc-finger</keyword>
<keyword evidence="6" id="KW-0695">RNA-directed DNA polymerase</keyword>
<dbReference type="InterPro" id="IPR036875">
    <property type="entry name" value="Znf_CCHC_sf"/>
</dbReference>
<protein>
    <submittedName>
        <fullName evidence="6">Putative reverse transcriptase domain-containing protein</fullName>
    </submittedName>
</protein>